<feature type="non-terminal residue" evidence="1">
    <location>
        <position position="1"/>
    </location>
</feature>
<proteinExistence type="predicted"/>
<feature type="non-terminal residue" evidence="1">
    <location>
        <position position="175"/>
    </location>
</feature>
<reference evidence="2" key="1">
    <citation type="journal article" date="2024" name="Front. Bioeng. Biotechnol.">
        <title>Genome-scale model development and genomic sequencing of the oleaginous clade Lipomyces.</title>
        <authorList>
            <person name="Czajka J.J."/>
            <person name="Han Y."/>
            <person name="Kim J."/>
            <person name="Mondo S.J."/>
            <person name="Hofstad B.A."/>
            <person name="Robles A."/>
            <person name="Haridas S."/>
            <person name="Riley R."/>
            <person name="LaButti K."/>
            <person name="Pangilinan J."/>
            <person name="Andreopoulos W."/>
            <person name="Lipzen A."/>
            <person name="Yan J."/>
            <person name="Wang M."/>
            <person name="Ng V."/>
            <person name="Grigoriev I.V."/>
            <person name="Spatafora J.W."/>
            <person name="Magnuson J.K."/>
            <person name="Baker S.E."/>
            <person name="Pomraning K.R."/>
        </authorList>
    </citation>
    <scope>NUCLEOTIDE SEQUENCE [LARGE SCALE GENOMIC DNA]</scope>
    <source>
        <strain evidence="2">CBS 10300</strain>
    </source>
</reference>
<accession>A0ACC3TWL9</accession>
<evidence type="ECO:0000313" key="1">
    <source>
        <dbReference type="EMBL" id="KAK9325599.1"/>
    </source>
</evidence>
<protein>
    <submittedName>
        <fullName evidence="1">Uncharacterized protein</fullName>
    </submittedName>
</protein>
<organism evidence="1 2">
    <name type="scientific">Lipomyces orientalis</name>
    <dbReference type="NCBI Taxonomy" id="1233043"/>
    <lineage>
        <taxon>Eukaryota</taxon>
        <taxon>Fungi</taxon>
        <taxon>Dikarya</taxon>
        <taxon>Ascomycota</taxon>
        <taxon>Saccharomycotina</taxon>
        <taxon>Lipomycetes</taxon>
        <taxon>Lipomycetales</taxon>
        <taxon>Lipomycetaceae</taxon>
        <taxon>Lipomyces</taxon>
    </lineage>
</organism>
<gene>
    <name evidence="1" type="ORF">V1517DRAFT_235867</name>
</gene>
<name>A0ACC3TWL9_9ASCO</name>
<evidence type="ECO:0000313" key="2">
    <source>
        <dbReference type="Proteomes" id="UP001489719"/>
    </source>
</evidence>
<comment type="caution">
    <text evidence="1">The sequence shown here is derived from an EMBL/GenBank/DDBJ whole genome shotgun (WGS) entry which is preliminary data.</text>
</comment>
<sequence length="175" mass="20401">QQKEQKQQQQRLPLPFWDSVSARVSEQMWLPSSSSSLWCQAKDWGQQAIARGWGTCLRWSSGAEVRYDLEWLVDDDTGKERPAKRQKLEKAAGKKARKIRLYPTAEQKKILLNWMGAARWTYNECLRAIEDEGVPRSKKALRARAINREAIKTLKRPWLEETPYDIRDAAMDDLL</sequence>
<dbReference type="EMBL" id="MU970039">
    <property type="protein sequence ID" value="KAK9325599.1"/>
    <property type="molecule type" value="Genomic_DNA"/>
</dbReference>
<dbReference type="Proteomes" id="UP001489719">
    <property type="component" value="Unassembled WGS sequence"/>
</dbReference>
<keyword evidence="2" id="KW-1185">Reference proteome</keyword>